<dbReference type="GO" id="GO:0051301">
    <property type="term" value="P:cell division"/>
    <property type="evidence" value="ECO:0007669"/>
    <property type="project" value="UniProtKB-KW"/>
</dbReference>
<protein>
    <submittedName>
        <fullName evidence="2">Cell division protein FtsL</fullName>
    </submittedName>
</protein>
<dbReference type="Proteomes" id="UP001519272">
    <property type="component" value="Unassembled WGS sequence"/>
</dbReference>
<feature type="transmembrane region" description="Helical" evidence="1">
    <location>
        <begin position="6"/>
        <end position="25"/>
    </location>
</feature>
<keyword evidence="1" id="KW-1133">Transmembrane helix</keyword>
<evidence type="ECO:0000256" key="1">
    <source>
        <dbReference type="SAM" id="Phobius"/>
    </source>
</evidence>
<keyword evidence="2" id="KW-0131">Cell cycle</keyword>
<dbReference type="RefSeq" id="WP_210088325.1">
    <property type="nucleotide sequence ID" value="NZ_JAGGKG010000004.1"/>
</dbReference>
<accession>A0ABS4FPZ2</accession>
<comment type="caution">
    <text evidence="2">The sequence shown here is derived from an EMBL/GenBank/DDBJ whole genome shotgun (WGS) entry which is preliminary data.</text>
</comment>
<keyword evidence="2" id="KW-0132">Cell division</keyword>
<keyword evidence="1" id="KW-0472">Membrane</keyword>
<dbReference type="EMBL" id="JAGGKG010000004">
    <property type="protein sequence ID" value="MBP1904658.1"/>
    <property type="molecule type" value="Genomic_DNA"/>
</dbReference>
<reference evidence="2 3" key="1">
    <citation type="submission" date="2021-03" db="EMBL/GenBank/DDBJ databases">
        <title>Genomic Encyclopedia of Type Strains, Phase IV (KMG-IV): sequencing the most valuable type-strain genomes for metagenomic binning, comparative biology and taxonomic classification.</title>
        <authorList>
            <person name="Goeker M."/>
        </authorList>
    </citation>
    <scope>NUCLEOTIDE SEQUENCE [LARGE SCALE GENOMIC DNA]</scope>
    <source>
        <strain evidence="2 3">DSM 14349</strain>
    </source>
</reference>
<proteinExistence type="predicted"/>
<name>A0ABS4FPZ2_9BACL</name>
<keyword evidence="3" id="KW-1185">Reference proteome</keyword>
<organism evidence="2 3">
    <name type="scientific">Paenibacillus turicensis</name>
    <dbReference type="NCBI Taxonomy" id="160487"/>
    <lineage>
        <taxon>Bacteria</taxon>
        <taxon>Bacillati</taxon>
        <taxon>Bacillota</taxon>
        <taxon>Bacilli</taxon>
        <taxon>Bacillales</taxon>
        <taxon>Paenibacillaceae</taxon>
        <taxon>Paenibacillus</taxon>
    </lineage>
</organism>
<keyword evidence="1" id="KW-0812">Transmembrane</keyword>
<evidence type="ECO:0000313" key="2">
    <source>
        <dbReference type="EMBL" id="MBP1904658.1"/>
    </source>
</evidence>
<sequence>MKKKLFYLLMTSFIIVFVTVSYFKVQVNMEQKIQQNIAELEQSISDLASTPVGLSSSPYDYIKNNQAFENIVELGKPALPKLKKLLKQSDKHGLIENIYAIAIDKIKSET</sequence>
<evidence type="ECO:0000313" key="3">
    <source>
        <dbReference type="Proteomes" id="UP001519272"/>
    </source>
</evidence>
<gene>
    <name evidence="2" type="ORF">J2Z32_001281</name>
</gene>